<name>A0ABP5E3N6_9MICO</name>
<dbReference type="Pfam" id="PF01075">
    <property type="entry name" value="Glyco_transf_9"/>
    <property type="match status" value="1"/>
</dbReference>
<sequence>MLTSVPALRALRRGLPDHELVLAGPAALAALVVAPDLVDRVLPAQGLDPLEWSGPPPDVAVDLHGCGPASHRLLQALRPRRLVGFACPAAGVAGPEWRPGEHEVRRWCRLVEHAGWPADPSQLRLPPPTVASPAPGAVVIHPGAAYPSRRWPVERFAAVGSWARDQGLDIVVTGNAEEQPLAVAVADAAGFGPDAVLAGRTDLLSLSALVRGARLVICGDTGIAHLATAFGTPSVVLFGPVPPSEWGPPAEGPHTVLWHGGERASSGGRGDPHGEAVDAALLATTVDEVVTAARARLRQNDTRRLDGGRREDRAPTRVVSGS</sequence>
<dbReference type="InterPro" id="IPR051199">
    <property type="entry name" value="LPS_LOS_Heptosyltrfase"/>
</dbReference>
<gene>
    <name evidence="4" type="ORF">GCM10009817_35480</name>
</gene>
<evidence type="ECO:0000313" key="5">
    <source>
        <dbReference type="Proteomes" id="UP001500013"/>
    </source>
</evidence>
<dbReference type="CDD" id="cd03789">
    <property type="entry name" value="GT9_LPS_heptosyltransferase"/>
    <property type="match status" value="1"/>
</dbReference>
<evidence type="ECO:0000313" key="4">
    <source>
        <dbReference type="EMBL" id="GAA1990415.1"/>
    </source>
</evidence>
<dbReference type="PANTHER" id="PTHR30160">
    <property type="entry name" value="TETRAACYLDISACCHARIDE 4'-KINASE-RELATED"/>
    <property type="match status" value="1"/>
</dbReference>
<dbReference type="RefSeq" id="WP_344065762.1">
    <property type="nucleotide sequence ID" value="NZ_BAAAPU010000011.1"/>
</dbReference>
<evidence type="ECO:0000256" key="3">
    <source>
        <dbReference type="SAM" id="MobiDB-lite"/>
    </source>
</evidence>
<evidence type="ECO:0000256" key="2">
    <source>
        <dbReference type="ARBA" id="ARBA00022679"/>
    </source>
</evidence>
<protein>
    <submittedName>
        <fullName evidence="4">Glycosyltransferase family 9 protein</fullName>
    </submittedName>
</protein>
<comment type="caution">
    <text evidence="4">The sequence shown here is derived from an EMBL/GenBank/DDBJ whole genome shotgun (WGS) entry which is preliminary data.</text>
</comment>
<organism evidence="4 5">
    <name type="scientific">Terrabacter lapilli</name>
    <dbReference type="NCBI Taxonomy" id="436231"/>
    <lineage>
        <taxon>Bacteria</taxon>
        <taxon>Bacillati</taxon>
        <taxon>Actinomycetota</taxon>
        <taxon>Actinomycetes</taxon>
        <taxon>Micrococcales</taxon>
        <taxon>Intrasporangiaceae</taxon>
        <taxon>Terrabacter</taxon>
    </lineage>
</organism>
<keyword evidence="2" id="KW-0808">Transferase</keyword>
<keyword evidence="5" id="KW-1185">Reference proteome</keyword>
<dbReference type="EMBL" id="BAAAPU010000011">
    <property type="protein sequence ID" value="GAA1990415.1"/>
    <property type="molecule type" value="Genomic_DNA"/>
</dbReference>
<accession>A0ABP5E3N6</accession>
<keyword evidence="1" id="KW-0328">Glycosyltransferase</keyword>
<reference evidence="5" key="1">
    <citation type="journal article" date="2019" name="Int. J. Syst. Evol. Microbiol.">
        <title>The Global Catalogue of Microorganisms (GCM) 10K type strain sequencing project: providing services to taxonomists for standard genome sequencing and annotation.</title>
        <authorList>
            <consortium name="The Broad Institute Genomics Platform"/>
            <consortium name="The Broad Institute Genome Sequencing Center for Infectious Disease"/>
            <person name="Wu L."/>
            <person name="Ma J."/>
        </authorList>
    </citation>
    <scope>NUCLEOTIDE SEQUENCE [LARGE SCALE GENOMIC DNA]</scope>
    <source>
        <strain evidence="5">JCM 15628</strain>
    </source>
</reference>
<feature type="compositionally biased region" description="Basic and acidic residues" evidence="3">
    <location>
        <begin position="298"/>
        <end position="315"/>
    </location>
</feature>
<dbReference type="InterPro" id="IPR002201">
    <property type="entry name" value="Glyco_trans_9"/>
</dbReference>
<dbReference type="Proteomes" id="UP001500013">
    <property type="component" value="Unassembled WGS sequence"/>
</dbReference>
<proteinExistence type="predicted"/>
<feature type="region of interest" description="Disordered" evidence="3">
    <location>
        <begin position="297"/>
        <end position="322"/>
    </location>
</feature>
<dbReference type="PANTHER" id="PTHR30160:SF1">
    <property type="entry name" value="LIPOPOLYSACCHARIDE 1,2-N-ACETYLGLUCOSAMINETRANSFERASE-RELATED"/>
    <property type="match status" value="1"/>
</dbReference>
<evidence type="ECO:0000256" key="1">
    <source>
        <dbReference type="ARBA" id="ARBA00022676"/>
    </source>
</evidence>
<dbReference type="Gene3D" id="3.40.50.2000">
    <property type="entry name" value="Glycogen Phosphorylase B"/>
    <property type="match status" value="2"/>
</dbReference>
<dbReference type="SUPFAM" id="SSF53756">
    <property type="entry name" value="UDP-Glycosyltransferase/glycogen phosphorylase"/>
    <property type="match status" value="1"/>
</dbReference>